<comment type="caution">
    <text evidence="4">The sequence shown here is derived from an EMBL/GenBank/DDBJ whole genome shotgun (WGS) entry which is preliminary data.</text>
</comment>
<dbReference type="EMBL" id="QFBC01000013">
    <property type="protein sequence ID" value="PWE53794.1"/>
    <property type="molecule type" value="Genomic_DNA"/>
</dbReference>
<dbReference type="PANTHER" id="PTHR30157:SF0">
    <property type="entry name" value="NADPH-DEPENDENT FERRIC-CHELATE REDUCTASE"/>
    <property type="match status" value="1"/>
</dbReference>
<evidence type="ECO:0000256" key="2">
    <source>
        <dbReference type="SAM" id="MobiDB-lite"/>
    </source>
</evidence>
<accession>A0A2U2DKG5</accession>
<dbReference type="Pfam" id="PF04954">
    <property type="entry name" value="SIP"/>
    <property type="match status" value="1"/>
</dbReference>
<dbReference type="InterPro" id="IPR007037">
    <property type="entry name" value="SIP_rossman_dom"/>
</dbReference>
<feature type="region of interest" description="Disordered" evidence="2">
    <location>
        <begin position="187"/>
        <end position="223"/>
    </location>
</feature>
<dbReference type="GO" id="GO:0016491">
    <property type="term" value="F:oxidoreductase activity"/>
    <property type="evidence" value="ECO:0007669"/>
    <property type="project" value="InterPro"/>
</dbReference>
<dbReference type="InterPro" id="IPR013113">
    <property type="entry name" value="SIP_FAD-bd"/>
</dbReference>
<comment type="similarity">
    <text evidence="1">Belongs to the SIP oxidoreductase family.</text>
</comment>
<dbReference type="OrthoDB" id="9814826at2"/>
<evidence type="ECO:0000313" key="5">
    <source>
        <dbReference type="Proteomes" id="UP000245252"/>
    </source>
</evidence>
<dbReference type="InterPro" id="IPR039261">
    <property type="entry name" value="FNR_nucleotide-bd"/>
</dbReference>
<feature type="compositionally biased region" description="Polar residues" evidence="2">
    <location>
        <begin position="195"/>
        <end position="209"/>
    </location>
</feature>
<dbReference type="Proteomes" id="UP000245252">
    <property type="component" value="Unassembled WGS sequence"/>
</dbReference>
<name>A0A2U2DKG5_9HYPH</name>
<organism evidence="4 5">
    <name type="scientific">Metarhizobium album</name>
    <dbReference type="NCBI Taxonomy" id="2182425"/>
    <lineage>
        <taxon>Bacteria</taxon>
        <taxon>Pseudomonadati</taxon>
        <taxon>Pseudomonadota</taxon>
        <taxon>Alphaproteobacteria</taxon>
        <taxon>Hyphomicrobiales</taxon>
        <taxon>Rhizobiaceae</taxon>
        <taxon>Metarhizobium</taxon>
    </lineage>
</organism>
<keyword evidence="5" id="KW-1185">Reference proteome</keyword>
<dbReference type="CDD" id="cd06193">
    <property type="entry name" value="siderophore_interacting"/>
    <property type="match status" value="1"/>
</dbReference>
<dbReference type="InterPro" id="IPR039374">
    <property type="entry name" value="SIP_fam"/>
</dbReference>
<feature type="compositionally biased region" description="Basic and acidic residues" evidence="2">
    <location>
        <begin position="20"/>
        <end position="31"/>
    </location>
</feature>
<dbReference type="SUPFAM" id="SSF63380">
    <property type="entry name" value="Riboflavin synthase domain-like"/>
    <property type="match status" value="1"/>
</dbReference>
<dbReference type="AlphaFoldDB" id="A0A2U2DKG5"/>
<dbReference type="PANTHER" id="PTHR30157">
    <property type="entry name" value="FERRIC REDUCTASE, NADPH-DEPENDENT"/>
    <property type="match status" value="1"/>
</dbReference>
<dbReference type="SUPFAM" id="SSF46785">
    <property type="entry name" value="Winged helix' DNA-binding domain"/>
    <property type="match status" value="1"/>
</dbReference>
<dbReference type="InterPro" id="IPR005149">
    <property type="entry name" value="Tscrpt_reg_PadR_N"/>
</dbReference>
<dbReference type="Pfam" id="PF08021">
    <property type="entry name" value="FAD_binding_9"/>
    <property type="match status" value="2"/>
</dbReference>
<dbReference type="Pfam" id="PF03551">
    <property type="entry name" value="PadR"/>
    <property type="match status" value="1"/>
</dbReference>
<feature type="region of interest" description="Disordered" evidence="2">
    <location>
        <begin position="1"/>
        <end position="36"/>
    </location>
</feature>
<dbReference type="Gene3D" id="3.40.50.80">
    <property type="entry name" value="Nucleotide-binding domain of ferredoxin-NADP reductase (FNR) module"/>
    <property type="match status" value="1"/>
</dbReference>
<feature type="domain" description="FAD-binding FR-type" evidence="3">
    <location>
        <begin position="232"/>
        <end position="336"/>
    </location>
</feature>
<evidence type="ECO:0000313" key="4">
    <source>
        <dbReference type="EMBL" id="PWE53794.1"/>
    </source>
</evidence>
<reference evidence="4 5" key="1">
    <citation type="submission" date="2018-05" db="EMBL/GenBank/DDBJ databases">
        <title>The draft genome of strain NS-104.</title>
        <authorList>
            <person name="Hang P."/>
            <person name="Jiang J."/>
        </authorList>
    </citation>
    <scope>NUCLEOTIDE SEQUENCE [LARGE SCALE GENOMIC DNA]</scope>
    <source>
        <strain evidence="4 5">NS-104</strain>
    </source>
</reference>
<dbReference type="InterPro" id="IPR017927">
    <property type="entry name" value="FAD-bd_FR_type"/>
</dbReference>
<protein>
    <recommendedName>
        <fullName evidence="3">FAD-binding FR-type domain-containing protein</fullName>
    </recommendedName>
</protein>
<evidence type="ECO:0000259" key="3">
    <source>
        <dbReference type="PROSITE" id="PS51384"/>
    </source>
</evidence>
<dbReference type="InterPro" id="IPR036388">
    <property type="entry name" value="WH-like_DNA-bd_sf"/>
</dbReference>
<proteinExistence type="inferred from homology"/>
<dbReference type="InterPro" id="IPR017938">
    <property type="entry name" value="Riboflavin_synthase-like_b-brl"/>
</dbReference>
<dbReference type="PROSITE" id="PS51384">
    <property type="entry name" value="FAD_FR"/>
    <property type="match status" value="1"/>
</dbReference>
<dbReference type="Gene3D" id="2.40.30.10">
    <property type="entry name" value="Translation factors"/>
    <property type="match status" value="1"/>
</dbReference>
<gene>
    <name evidence="4" type="ORF">DEM27_22980</name>
</gene>
<evidence type="ECO:0000256" key="1">
    <source>
        <dbReference type="ARBA" id="ARBA00035644"/>
    </source>
</evidence>
<dbReference type="InterPro" id="IPR036390">
    <property type="entry name" value="WH_DNA-bd_sf"/>
</dbReference>
<sequence length="465" mass="50964">MRHRSRSGGDRKFPGAGAWPDRRHHDEENGRPFRRRGGRMLDYGELRLLILSIISERPSHGYELIKSVEDHFGGSYTPSPGVLYPTLSWLDDIGYAVAEASEGNRKSYRITEAGEAYLAANRATVEALRARGGQCGEGGRRGPPLAVAAAMDELKSALRGQLRRPGVSQDAVERIVTILKYAARQIENDDRPTAGTPSNQTHGQENMTAHTAEPESANADTLPRIERIRHDLRRRKLTVLSVVSLTPNMIRITLGGDELDNFTSLSAGDHIKIIVPDGQGGTAMRDYTPRHYDPQNRTLVLDFAVHEAGPATQWALAVKPGDTAEIAGPRGSQVITGPIKSWLLIGDETALPSIGRRIEEMDAGLPVTSVVAVPGAEDEQVFETAASLTSHWLHREEASDAAVFIDRLRDIPLEPGTFVWVAAEGSVTKAVRAYLVEERKHPLAWLRASGYWVKGKADTTEKFGD</sequence>
<dbReference type="Gene3D" id="1.10.10.10">
    <property type="entry name" value="Winged helix-like DNA-binding domain superfamily/Winged helix DNA-binding domain"/>
    <property type="match status" value="1"/>
</dbReference>